<dbReference type="Proteomes" id="UP000799436">
    <property type="component" value="Unassembled WGS sequence"/>
</dbReference>
<keyword evidence="3" id="KW-1185">Reference proteome</keyword>
<accession>A0A6G1KY29</accession>
<protein>
    <submittedName>
        <fullName evidence="2">Uncharacterized protein</fullName>
    </submittedName>
</protein>
<dbReference type="OrthoDB" id="10325565at2759"/>
<organism evidence="2 3">
    <name type="scientific">Teratosphaeria nubilosa</name>
    <dbReference type="NCBI Taxonomy" id="161662"/>
    <lineage>
        <taxon>Eukaryota</taxon>
        <taxon>Fungi</taxon>
        <taxon>Dikarya</taxon>
        <taxon>Ascomycota</taxon>
        <taxon>Pezizomycotina</taxon>
        <taxon>Dothideomycetes</taxon>
        <taxon>Dothideomycetidae</taxon>
        <taxon>Mycosphaerellales</taxon>
        <taxon>Teratosphaeriaceae</taxon>
        <taxon>Teratosphaeria</taxon>
    </lineage>
</organism>
<name>A0A6G1KY29_9PEZI</name>
<evidence type="ECO:0000256" key="1">
    <source>
        <dbReference type="SAM" id="SignalP"/>
    </source>
</evidence>
<feature type="signal peptide" evidence="1">
    <location>
        <begin position="1"/>
        <end position="19"/>
    </location>
</feature>
<sequence length="155" mass="17227">MRPLAILGVLSTCYSASSGVYLDCGKAPKACYKLPDDPVQFQAPPPVGCGPDKKPPWPGNQHLIDFQFNEDVNLFAQAKETFVEIDHTTNVVKMACHNSHCFRFKYCIMEIHWKNGTINDDVGGYYMLPAYQDCCKLPGGLINSGAMHEIGWLNV</sequence>
<feature type="chain" id="PRO_5026305389" evidence="1">
    <location>
        <begin position="20"/>
        <end position="155"/>
    </location>
</feature>
<keyword evidence="1" id="KW-0732">Signal</keyword>
<dbReference type="EMBL" id="ML995897">
    <property type="protein sequence ID" value="KAF2765232.1"/>
    <property type="molecule type" value="Genomic_DNA"/>
</dbReference>
<reference evidence="2" key="1">
    <citation type="journal article" date="2020" name="Stud. Mycol.">
        <title>101 Dothideomycetes genomes: a test case for predicting lifestyles and emergence of pathogens.</title>
        <authorList>
            <person name="Haridas S."/>
            <person name="Albert R."/>
            <person name="Binder M."/>
            <person name="Bloem J."/>
            <person name="Labutti K."/>
            <person name="Salamov A."/>
            <person name="Andreopoulos B."/>
            <person name="Baker S."/>
            <person name="Barry K."/>
            <person name="Bills G."/>
            <person name="Bluhm B."/>
            <person name="Cannon C."/>
            <person name="Castanera R."/>
            <person name="Culley D."/>
            <person name="Daum C."/>
            <person name="Ezra D."/>
            <person name="Gonzalez J."/>
            <person name="Henrissat B."/>
            <person name="Kuo A."/>
            <person name="Liang C."/>
            <person name="Lipzen A."/>
            <person name="Lutzoni F."/>
            <person name="Magnuson J."/>
            <person name="Mondo S."/>
            <person name="Nolan M."/>
            <person name="Ohm R."/>
            <person name="Pangilinan J."/>
            <person name="Park H.-J."/>
            <person name="Ramirez L."/>
            <person name="Alfaro M."/>
            <person name="Sun H."/>
            <person name="Tritt A."/>
            <person name="Yoshinaga Y."/>
            <person name="Zwiers L.-H."/>
            <person name="Turgeon B."/>
            <person name="Goodwin S."/>
            <person name="Spatafora J."/>
            <person name="Crous P."/>
            <person name="Grigoriev I."/>
        </authorList>
    </citation>
    <scope>NUCLEOTIDE SEQUENCE</scope>
    <source>
        <strain evidence="2">CBS 116005</strain>
    </source>
</reference>
<evidence type="ECO:0000313" key="3">
    <source>
        <dbReference type="Proteomes" id="UP000799436"/>
    </source>
</evidence>
<gene>
    <name evidence="2" type="ORF">EJ03DRAFT_331118</name>
</gene>
<dbReference type="AlphaFoldDB" id="A0A6G1KY29"/>
<evidence type="ECO:0000313" key="2">
    <source>
        <dbReference type="EMBL" id="KAF2765232.1"/>
    </source>
</evidence>
<proteinExistence type="predicted"/>